<dbReference type="InterPro" id="IPR000843">
    <property type="entry name" value="HTH_LacI"/>
</dbReference>
<dbReference type="Proteomes" id="UP000823918">
    <property type="component" value="Unassembled WGS sequence"/>
</dbReference>
<evidence type="ECO:0000259" key="4">
    <source>
        <dbReference type="PROSITE" id="PS50932"/>
    </source>
</evidence>
<dbReference type="Gene3D" id="3.40.50.2300">
    <property type="match status" value="2"/>
</dbReference>
<dbReference type="GO" id="GO:0000976">
    <property type="term" value="F:transcription cis-regulatory region binding"/>
    <property type="evidence" value="ECO:0007669"/>
    <property type="project" value="TreeGrafter"/>
</dbReference>
<reference evidence="5" key="2">
    <citation type="submission" date="2021-04" db="EMBL/GenBank/DDBJ databases">
        <authorList>
            <person name="Gilroy R."/>
        </authorList>
    </citation>
    <scope>NUCLEOTIDE SEQUENCE</scope>
    <source>
        <strain evidence="5">5933</strain>
    </source>
</reference>
<dbReference type="SUPFAM" id="SSF53822">
    <property type="entry name" value="Periplasmic binding protein-like I"/>
    <property type="match status" value="1"/>
</dbReference>
<feature type="domain" description="HTH lacI-type" evidence="4">
    <location>
        <begin position="1"/>
        <end position="55"/>
    </location>
</feature>
<name>A0A9D2Q4I9_9FIRM</name>
<keyword evidence="1" id="KW-0805">Transcription regulation</keyword>
<comment type="caution">
    <text evidence="5">The sequence shown here is derived from an EMBL/GenBank/DDBJ whole genome shotgun (WGS) entry which is preliminary data.</text>
</comment>
<proteinExistence type="predicted"/>
<dbReference type="InterPro" id="IPR046335">
    <property type="entry name" value="LacI/GalR-like_sensor"/>
</dbReference>
<dbReference type="PANTHER" id="PTHR30146">
    <property type="entry name" value="LACI-RELATED TRANSCRIPTIONAL REPRESSOR"/>
    <property type="match status" value="1"/>
</dbReference>
<dbReference type="SUPFAM" id="SSF47413">
    <property type="entry name" value="lambda repressor-like DNA-binding domains"/>
    <property type="match status" value="1"/>
</dbReference>
<dbReference type="Pfam" id="PF13377">
    <property type="entry name" value="Peripla_BP_3"/>
    <property type="match status" value="1"/>
</dbReference>
<evidence type="ECO:0000256" key="3">
    <source>
        <dbReference type="ARBA" id="ARBA00023163"/>
    </source>
</evidence>
<dbReference type="Pfam" id="PF00356">
    <property type="entry name" value="LacI"/>
    <property type="match status" value="1"/>
</dbReference>
<reference evidence="5" key="1">
    <citation type="journal article" date="2021" name="PeerJ">
        <title>Extensive microbial diversity within the chicken gut microbiome revealed by metagenomics and culture.</title>
        <authorList>
            <person name="Gilroy R."/>
            <person name="Ravi A."/>
            <person name="Getino M."/>
            <person name="Pursley I."/>
            <person name="Horton D.L."/>
            <person name="Alikhan N.F."/>
            <person name="Baker D."/>
            <person name="Gharbi K."/>
            <person name="Hall N."/>
            <person name="Watson M."/>
            <person name="Adriaenssens E.M."/>
            <person name="Foster-Nyarko E."/>
            <person name="Jarju S."/>
            <person name="Secka A."/>
            <person name="Antonio M."/>
            <person name="Oren A."/>
            <person name="Chaudhuri R.R."/>
            <person name="La Ragione R."/>
            <person name="Hildebrand F."/>
            <person name="Pallen M.J."/>
        </authorList>
    </citation>
    <scope>NUCLEOTIDE SEQUENCE</scope>
    <source>
        <strain evidence="5">5933</strain>
    </source>
</reference>
<dbReference type="InterPro" id="IPR010982">
    <property type="entry name" value="Lambda_DNA-bd_dom_sf"/>
</dbReference>
<evidence type="ECO:0000256" key="2">
    <source>
        <dbReference type="ARBA" id="ARBA00023125"/>
    </source>
</evidence>
<dbReference type="GO" id="GO:0003700">
    <property type="term" value="F:DNA-binding transcription factor activity"/>
    <property type="evidence" value="ECO:0007669"/>
    <property type="project" value="TreeGrafter"/>
</dbReference>
<dbReference type="InterPro" id="IPR028082">
    <property type="entry name" value="Peripla_BP_I"/>
</dbReference>
<keyword evidence="3" id="KW-0804">Transcription</keyword>
<evidence type="ECO:0000313" key="6">
    <source>
        <dbReference type="Proteomes" id="UP000823918"/>
    </source>
</evidence>
<dbReference type="CDD" id="cd06267">
    <property type="entry name" value="PBP1_LacI_sugar_binding-like"/>
    <property type="match status" value="1"/>
</dbReference>
<dbReference type="SMART" id="SM00354">
    <property type="entry name" value="HTH_LACI"/>
    <property type="match status" value="1"/>
</dbReference>
<dbReference type="PROSITE" id="PS50932">
    <property type="entry name" value="HTH_LACI_2"/>
    <property type="match status" value="1"/>
</dbReference>
<keyword evidence="2" id="KW-0238">DNA-binding</keyword>
<dbReference type="CDD" id="cd01392">
    <property type="entry name" value="HTH_LacI"/>
    <property type="match status" value="1"/>
</dbReference>
<protein>
    <submittedName>
        <fullName evidence="5">LacI family transcriptional regulator</fullName>
    </submittedName>
</protein>
<gene>
    <name evidence="5" type="ORF">H9698_05625</name>
</gene>
<sequence length="344" mass="38013">MTIKDIAKLSGYGVGTVSRVLNNHPDVSERARKKILAVVESQGFEPNSNARHLKMQAPSSIAVLVKGTQNMLFADILERIQAVLRDHEEDVYVAYLDEDADEVQYAVQLQKIRRPKGLIFLGGDLEHFRRSFYQITVPCVLLTNQAADLKFSLLSSFATDDTGACEAVADFLVEKGHRTIGVLGGNLSAEQISTLRLNGIKNALARHQIAFDSEIQHEPCRFSMACGYQAAMKLLRRMPNITALFALGDVIALGAMRALWDLGLRIPQDISIIGYDDIASAQFCYPRLTTIRQDTAALAEKGVQALLRRLSSSEAPVHEIIPFQLCERESVQPYANAESIVKKG</sequence>
<organism evidence="5 6">
    <name type="scientific">Candidatus Ruthenibacterium merdavium</name>
    <dbReference type="NCBI Taxonomy" id="2838752"/>
    <lineage>
        <taxon>Bacteria</taxon>
        <taxon>Bacillati</taxon>
        <taxon>Bacillota</taxon>
        <taxon>Clostridia</taxon>
        <taxon>Eubacteriales</taxon>
        <taxon>Oscillospiraceae</taxon>
        <taxon>Ruthenibacterium</taxon>
    </lineage>
</organism>
<dbReference type="AlphaFoldDB" id="A0A9D2Q4I9"/>
<dbReference type="Gene3D" id="1.10.260.40">
    <property type="entry name" value="lambda repressor-like DNA-binding domains"/>
    <property type="match status" value="1"/>
</dbReference>
<accession>A0A9D2Q4I9</accession>
<dbReference type="EMBL" id="DWWA01000027">
    <property type="protein sequence ID" value="HJC72256.1"/>
    <property type="molecule type" value="Genomic_DNA"/>
</dbReference>
<evidence type="ECO:0000313" key="5">
    <source>
        <dbReference type="EMBL" id="HJC72256.1"/>
    </source>
</evidence>
<dbReference type="PANTHER" id="PTHR30146:SF149">
    <property type="entry name" value="HTH-TYPE TRANSCRIPTIONAL REGULATOR EBGR"/>
    <property type="match status" value="1"/>
</dbReference>
<evidence type="ECO:0000256" key="1">
    <source>
        <dbReference type="ARBA" id="ARBA00023015"/>
    </source>
</evidence>